<keyword evidence="6" id="KW-0812">Transmembrane</keyword>
<dbReference type="InterPro" id="IPR036197">
    <property type="entry name" value="NarG-like_sf"/>
</dbReference>
<proteinExistence type="predicted"/>
<gene>
    <name evidence="8" type="ORF">E8L90_25500</name>
</gene>
<dbReference type="PANTHER" id="PTHR43255:SF1">
    <property type="entry name" value="IRON-SULFUR-BINDING OXIDOREDUCTASE FADF-RELATED"/>
    <property type="match status" value="1"/>
</dbReference>
<feature type="domain" description="4Fe-4S ferredoxin-type" evidence="7">
    <location>
        <begin position="268"/>
        <end position="298"/>
    </location>
</feature>
<evidence type="ECO:0000256" key="4">
    <source>
        <dbReference type="ARBA" id="ARBA00023004"/>
    </source>
</evidence>
<evidence type="ECO:0000313" key="9">
    <source>
        <dbReference type="Proteomes" id="UP000307841"/>
    </source>
</evidence>
<accession>A0A4U2YCM7</accession>
<feature type="transmembrane region" description="Helical" evidence="6">
    <location>
        <begin position="148"/>
        <end position="169"/>
    </location>
</feature>
<dbReference type="InterPro" id="IPR004017">
    <property type="entry name" value="Cys_rich_dom"/>
</dbReference>
<dbReference type="SUPFAM" id="SSF46548">
    <property type="entry name" value="alpha-helical ferredoxin"/>
    <property type="match status" value="1"/>
</dbReference>
<dbReference type="GO" id="GO:0005886">
    <property type="term" value="C:plasma membrane"/>
    <property type="evidence" value="ECO:0007669"/>
    <property type="project" value="TreeGrafter"/>
</dbReference>
<evidence type="ECO:0000256" key="6">
    <source>
        <dbReference type="SAM" id="Phobius"/>
    </source>
</evidence>
<dbReference type="Gene3D" id="1.10.1060.10">
    <property type="entry name" value="Alpha-helical ferredoxin"/>
    <property type="match status" value="1"/>
</dbReference>
<evidence type="ECO:0000256" key="3">
    <source>
        <dbReference type="ARBA" id="ARBA00023002"/>
    </source>
</evidence>
<dbReference type="Proteomes" id="UP000307841">
    <property type="component" value="Unassembled WGS sequence"/>
</dbReference>
<keyword evidence="9" id="KW-1185">Reference proteome</keyword>
<dbReference type="InterPro" id="IPR017896">
    <property type="entry name" value="4Fe4S_Fe-S-bd"/>
</dbReference>
<evidence type="ECO:0000256" key="1">
    <source>
        <dbReference type="ARBA" id="ARBA00022485"/>
    </source>
</evidence>
<dbReference type="PANTHER" id="PTHR43255">
    <property type="entry name" value="IRON-SULFUR-BINDING OXIDOREDUCTASE FADF-RELATED-RELATED"/>
    <property type="match status" value="1"/>
</dbReference>
<dbReference type="GO" id="GO:0016491">
    <property type="term" value="F:oxidoreductase activity"/>
    <property type="evidence" value="ECO:0007669"/>
    <property type="project" value="UniProtKB-KW"/>
</dbReference>
<keyword evidence="2" id="KW-0479">Metal-binding</keyword>
<keyword evidence="4" id="KW-0408">Iron</keyword>
<dbReference type="InterPro" id="IPR051460">
    <property type="entry name" value="HdrC_iron-sulfur_subunit"/>
</dbReference>
<keyword evidence="6" id="KW-0472">Membrane</keyword>
<dbReference type="SUPFAM" id="SSF103501">
    <property type="entry name" value="Respiratory nitrate reductase 1 gamma chain"/>
    <property type="match status" value="1"/>
</dbReference>
<name>A0A4U2YCM7_9BACL</name>
<feature type="transmembrane region" description="Helical" evidence="6">
    <location>
        <begin position="6"/>
        <end position="26"/>
    </location>
</feature>
<organism evidence="8 9">
    <name type="scientific">Brevibacillus antibioticus</name>
    <dbReference type="NCBI Taxonomy" id="2570228"/>
    <lineage>
        <taxon>Bacteria</taxon>
        <taxon>Bacillati</taxon>
        <taxon>Bacillota</taxon>
        <taxon>Bacilli</taxon>
        <taxon>Bacillales</taxon>
        <taxon>Paenibacillaceae</taxon>
        <taxon>Brevibacillus</taxon>
    </lineage>
</organism>
<keyword evidence="5" id="KW-0411">Iron-sulfur</keyword>
<evidence type="ECO:0000313" key="8">
    <source>
        <dbReference type="EMBL" id="TKI58480.1"/>
    </source>
</evidence>
<dbReference type="Pfam" id="PF13183">
    <property type="entry name" value="Fer4_8"/>
    <property type="match status" value="1"/>
</dbReference>
<keyword evidence="6" id="KW-1133">Transmembrane helix</keyword>
<sequence>MLALINLIAFFLVLAYGLYLAGHVVYSRYLFIKLGKKPDVKNDFGARINLMLDNVIFHKKLLKDKKSGVMHVVMFYGFITLQFGAIELVIKGLSKGYELPFGSAHKYFSVMQEITTFLILAAVGYAFYRRYIEKLKRLKRGFKSGIVLLLISSLMATVLLSLAFEQIWLGHEPSAFAPISSVFAIVLSAIGVGTMGAVVGFYVFWWLHLIILLGFAVYVPQSKHAHLLFAPVNVWFKKLDPPGKLTSINFEDETQEEFGVGKIEDFTQTQLIDLYACVECGRCTNMCPASGTGKMLSPMDLITKMRDHLTEKGASVTSRTPWMPSFAFSQTTANQIAFQASEVAATAEGATAVYEKSLIGDVITEQELWACTTCRNCEDQCPVMNEHVDKIIDMRRYLVMTEGSMPAEAQRALNNIERQGNPWGINRKDRTKWIEGLNGEYEVPTVKQVEEFEYLFWVGSMGSFDLRSQKISQAFVKLMHEAGVKFAILGNEEKNSGDTARRIGNEFLFQQLAQENIALFEGYEVKKIVTCDPHAFNTFKNEYPEFGLNAEVYHHSELLAEWVKEGKLKPTKEVKERITYHDSCYLGRYNEIYDKPRVILEAIPGVEVVEMKRSGCDSMCCGAGGGLMWMEEHEGSRVNVTRTEQALEVKPTEIASACPYCLTMMNDGIKTKEQEDHVKTRDVAEILADAI</sequence>
<feature type="transmembrane region" description="Helical" evidence="6">
    <location>
        <begin position="199"/>
        <end position="219"/>
    </location>
</feature>
<feature type="transmembrane region" description="Helical" evidence="6">
    <location>
        <begin position="110"/>
        <end position="128"/>
    </location>
</feature>
<dbReference type="GO" id="GO:0051539">
    <property type="term" value="F:4 iron, 4 sulfur cluster binding"/>
    <property type="evidence" value="ECO:0007669"/>
    <property type="project" value="UniProtKB-KW"/>
</dbReference>
<dbReference type="PROSITE" id="PS51379">
    <property type="entry name" value="4FE4S_FER_2"/>
    <property type="match status" value="1"/>
</dbReference>
<feature type="transmembrane region" description="Helical" evidence="6">
    <location>
        <begin position="175"/>
        <end position="192"/>
    </location>
</feature>
<keyword evidence="3" id="KW-0560">Oxidoreductase</keyword>
<dbReference type="OrthoDB" id="9794954at2"/>
<dbReference type="RefSeq" id="WP_137031904.1">
    <property type="nucleotide sequence ID" value="NZ_SZNK01000001.1"/>
</dbReference>
<dbReference type="Gene3D" id="1.20.950.20">
    <property type="entry name" value="Transmembrane di-heme cytochromes, Chain C"/>
    <property type="match status" value="1"/>
</dbReference>
<reference evidence="8 9" key="1">
    <citation type="submission" date="2019-04" db="EMBL/GenBank/DDBJ databases">
        <title>Whole genome sequencing of Brevibacillus sp. TGS2-1.</title>
        <authorList>
            <person name="Choi A."/>
        </authorList>
    </citation>
    <scope>NUCLEOTIDE SEQUENCE [LARGE SCALE GENOMIC DNA]</scope>
    <source>
        <strain evidence="8 9">TGS2-1</strain>
    </source>
</reference>
<dbReference type="PROSITE" id="PS00198">
    <property type="entry name" value="4FE4S_FER_1"/>
    <property type="match status" value="2"/>
</dbReference>
<feature type="transmembrane region" description="Helical" evidence="6">
    <location>
        <begin position="69"/>
        <end position="90"/>
    </location>
</feature>
<dbReference type="AlphaFoldDB" id="A0A4U2YCM7"/>
<evidence type="ECO:0000259" key="7">
    <source>
        <dbReference type="PROSITE" id="PS51379"/>
    </source>
</evidence>
<comment type="caution">
    <text evidence="8">The sequence shown here is derived from an EMBL/GenBank/DDBJ whole genome shotgun (WGS) entry which is preliminary data.</text>
</comment>
<protein>
    <submittedName>
        <fullName evidence="8">4Fe-4S dicluster domain-containing protein</fullName>
    </submittedName>
</protein>
<dbReference type="GO" id="GO:0046872">
    <property type="term" value="F:metal ion binding"/>
    <property type="evidence" value="ECO:0007669"/>
    <property type="project" value="UniProtKB-KW"/>
</dbReference>
<dbReference type="Pfam" id="PF02754">
    <property type="entry name" value="CCG"/>
    <property type="match status" value="2"/>
</dbReference>
<evidence type="ECO:0000256" key="5">
    <source>
        <dbReference type="ARBA" id="ARBA00023014"/>
    </source>
</evidence>
<keyword evidence="1" id="KW-0004">4Fe-4S</keyword>
<dbReference type="InterPro" id="IPR009051">
    <property type="entry name" value="Helical_ferredxn"/>
</dbReference>
<dbReference type="EMBL" id="SZNK01000001">
    <property type="protein sequence ID" value="TKI58480.1"/>
    <property type="molecule type" value="Genomic_DNA"/>
</dbReference>
<dbReference type="InterPro" id="IPR017900">
    <property type="entry name" value="4Fe4S_Fe_S_CS"/>
</dbReference>
<evidence type="ECO:0000256" key="2">
    <source>
        <dbReference type="ARBA" id="ARBA00022723"/>
    </source>
</evidence>